<evidence type="ECO:0000313" key="3">
    <source>
        <dbReference type="Proteomes" id="UP001341840"/>
    </source>
</evidence>
<proteinExistence type="predicted"/>
<sequence>MDNGVMPSQGVIPPPQDGSIHQFAAKVLIVNEEDAEKWEEGFLENAGPSSPESVGGYASGTNHVLPTYGYAGMYIMKSYRLLELSDYELQSLKARPRVDVNPIADDVRTRGDAAARQFLDGAVKEALDVAYNNIYAFHAAQ</sequence>
<name>A0ABU6REJ0_9FABA</name>
<dbReference type="EMBL" id="JASCZI010030421">
    <property type="protein sequence ID" value="MED6122450.1"/>
    <property type="molecule type" value="Genomic_DNA"/>
</dbReference>
<evidence type="ECO:0000256" key="1">
    <source>
        <dbReference type="ARBA" id="ARBA00023002"/>
    </source>
</evidence>
<comment type="caution">
    <text evidence="2">The sequence shown here is derived from an EMBL/GenBank/DDBJ whole genome shotgun (WGS) entry which is preliminary data.</text>
</comment>
<protein>
    <recommendedName>
        <fullName evidence="4">Histidinol dehydrogenase</fullName>
    </recommendedName>
</protein>
<gene>
    <name evidence="2" type="ORF">PIB30_039930</name>
</gene>
<dbReference type="PANTHER" id="PTHR21256">
    <property type="entry name" value="HISTIDINOL DEHYDROGENASE HDH"/>
    <property type="match status" value="1"/>
</dbReference>
<keyword evidence="3" id="KW-1185">Reference proteome</keyword>
<dbReference type="InterPro" id="IPR012131">
    <property type="entry name" value="Hstdl_DH"/>
</dbReference>
<dbReference type="PANTHER" id="PTHR21256:SF2">
    <property type="entry name" value="HISTIDINE BIOSYNTHESIS TRIFUNCTIONAL PROTEIN"/>
    <property type="match status" value="1"/>
</dbReference>
<organism evidence="2 3">
    <name type="scientific">Stylosanthes scabra</name>
    <dbReference type="NCBI Taxonomy" id="79078"/>
    <lineage>
        <taxon>Eukaryota</taxon>
        <taxon>Viridiplantae</taxon>
        <taxon>Streptophyta</taxon>
        <taxon>Embryophyta</taxon>
        <taxon>Tracheophyta</taxon>
        <taxon>Spermatophyta</taxon>
        <taxon>Magnoliopsida</taxon>
        <taxon>eudicotyledons</taxon>
        <taxon>Gunneridae</taxon>
        <taxon>Pentapetalae</taxon>
        <taxon>rosids</taxon>
        <taxon>fabids</taxon>
        <taxon>Fabales</taxon>
        <taxon>Fabaceae</taxon>
        <taxon>Papilionoideae</taxon>
        <taxon>50 kb inversion clade</taxon>
        <taxon>dalbergioids sensu lato</taxon>
        <taxon>Dalbergieae</taxon>
        <taxon>Pterocarpus clade</taxon>
        <taxon>Stylosanthes</taxon>
    </lineage>
</organism>
<keyword evidence="1" id="KW-0560">Oxidoreductase</keyword>
<reference evidence="2 3" key="1">
    <citation type="journal article" date="2023" name="Plants (Basel)">
        <title>Bridging the Gap: Combining Genomics and Transcriptomics Approaches to Understand Stylosanthes scabra, an Orphan Legume from the Brazilian Caatinga.</title>
        <authorList>
            <person name="Ferreira-Neto J.R.C."/>
            <person name="da Silva M.D."/>
            <person name="Binneck E."/>
            <person name="de Melo N.F."/>
            <person name="da Silva R.H."/>
            <person name="de Melo A.L.T.M."/>
            <person name="Pandolfi V."/>
            <person name="Bustamante F.O."/>
            <person name="Brasileiro-Vidal A.C."/>
            <person name="Benko-Iseppon A.M."/>
        </authorList>
    </citation>
    <scope>NUCLEOTIDE SEQUENCE [LARGE SCALE GENOMIC DNA]</scope>
    <source>
        <tissue evidence="2">Leaves</tissue>
    </source>
</reference>
<dbReference type="Proteomes" id="UP001341840">
    <property type="component" value="Unassembled WGS sequence"/>
</dbReference>
<evidence type="ECO:0000313" key="2">
    <source>
        <dbReference type="EMBL" id="MED6122450.1"/>
    </source>
</evidence>
<dbReference type="Pfam" id="PF00815">
    <property type="entry name" value="Histidinol_dh"/>
    <property type="match status" value="1"/>
</dbReference>
<evidence type="ECO:0008006" key="4">
    <source>
        <dbReference type="Google" id="ProtNLM"/>
    </source>
</evidence>
<accession>A0ABU6REJ0</accession>